<dbReference type="HAMAP" id="MF_03056">
    <property type="entry name" value="TRM82"/>
    <property type="match status" value="1"/>
</dbReference>
<dbReference type="GO" id="GO:0005634">
    <property type="term" value="C:nucleus"/>
    <property type="evidence" value="ECO:0007669"/>
    <property type="project" value="UniProtKB-SubCell"/>
</dbReference>
<dbReference type="PANTHER" id="PTHR16288:SF0">
    <property type="entry name" value="TRNA (GUANINE-N(7)-)-METHYLTRANSFERASE NON-CATALYTIC SUBUNIT WDR4"/>
    <property type="match status" value="1"/>
</dbReference>
<dbReference type="InterPro" id="IPR036322">
    <property type="entry name" value="WD40_repeat_dom_sf"/>
</dbReference>
<comment type="pathway">
    <text evidence="6">tRNA modification; N(7)-methylguanine-tRNA biosynthesis.</text>
</comment>
<dbReference type="OrthoDB" id="339900at2759"/>
<comment type="subcellular location">
    <subcellularLocation>
        <location evidence="1 6">Nucleus</location>
    </subcellularLocation>
</comment>
<evidence type="ECO:0000256" key="6">
    <source>
        <dbReference type="HAMAP-Rule" id="MF_03056"/>
    </source>
</evidence>
<evidence type="ECO:0000256" key="1">
    <source>
        <dbReference type="ARBA" id="ARBA00004123"/>
    </source>
</evidence>
<dbReference type="GO" id="GO:0106004">
    <property type="term" value="P:tRNA (guanine-N7)-methylation"/>
    <property type="evidence" value="ECO:0007669"/>
    <property type="project" value="UniProtKB-UniRule"/>
</dbReference>
<protein>
    <submittedName>
        <fullName evidence="8">tRNA (Guanine-N(7)-)-methyltransferase non-catalytic subunit trm82</fullName>
    </submittedName>
</protein>
<dbReference type="InterPro" id="IPR001680">
    <property type="entry name" value="WD40_rpt"/>
</dbReference>
<comment type="caution">
    <text evidence="8">The sequence shown here is derived from an EMBL/GenBank/DDBJ whole genome shotgun (WGS) entry which is preliminary data.</text>
</comment>
<evidence type="ECO:0000313" key="9">
    <source>
        <dbReference type="Proteomes" id="UP000279259"/>
    </source>
</evidence>
<dbReference type="STRING" id="1890683.A0A427Y3M7"/>
<feature type="region of interest" description="Disordered" evidence="7">
    <location>
        <begin position="414"/>
        <end position="466"/>
    </location>
</feature>
<keyword evidence="5 6" id="KW-0539">Nucleus</keyword>
<evidence type="ECO:0000256" key="3">
    <source>
        <dbReference type="ARBA" id="ARBA00022694"/>
    </source>
</evidence>
<keyword evidence="9" id="KW-1185">Reference proteome</keyword>
<reference evidence="8 9" key="1">
    <citation type="submission" date="2018-11" db="EMBL/GenBank/DDBJ databases">
        <title>Genome sequence of Saitozyma podzolica DSM 27192.</title>
        <authorList>
            <person name="Aliyu H."/>
            <person name="Gorte O."/>
            <person name="Ochsenreither K."/>
        </authorList>
    </citation>
    <scope>NUCLEOTIDE SEQUENCE [LARGE SCALE GENOMIC DNA]</scope>
    <source>
        <strain evidence="8 9">DSM 27192</strain>
    </source>
</reference>
<evidence type="ECO:0000256" key="4">
    <source>
        <dbReference type="ARBA" id="ARBA00022737"/>
    </source>
</evidence>
<keyword evidence="4 6" id="KW-0677">Repeat</keyword>
<dbReference type="AlphaFoldDB" id="A0A427Y3M7"/>
<keyword evidence="3 6" id="KW-0819">tRNA processing</keyword>
<evidence type="ECO:0000256" key="7">
    <source>
        <dbReference type="SAM" id="MobiDB-lite"/>
    </source>
</evidence>
<comment type="similarity">
    <text evidence="6">Belongs to the WD repeat TRM82 family.</text>
</comment>
<dbReference type="Gene3D" id="2.130.10.10">
    <property type="entry name" value="YVTN repeat-like/Quinoprotein amine dehydrogenase"/>
    <property type="match status" value="2"/>
</dbReference>
<feature type="compositionally biased region" description="Low complexity" evidence="7">
    <location>
        <begin position="422"/>
        <end position="449"/>
    </location>
</feature>
<dbReference type="UniPathway" id="UPA00989"/>
<dbReference type="Proteomes" id="UP000279259">
    <property type="component" value="Unassembled WGS sequence"/>
</dbReference>
<dbReference type="SUPFAM" id="SSF50978">
    <property type="entry name" value="WD40 repeat-like"/>
    <property type="match status" value="1"/>
</dbReference>
<dbReference type="SMART" id="SM00320">
    <property type="entry name" value="WD40"/>
    <property type="match status" value="4"/>
</dbReference>
<keyword evidence="8" id="KW-0489">Methyltransferase</keyword>
<dbReference type="InterPro" id="IPR015943">
    <property type="entry name" value="WD40/YVTN_repeat-like_dom_sf"/>
</dbReference>
<dbReference type="GO" id="GO:0043527">
    <property type="term" value="C:tRNA methyltransferase complex"/>
    <property type="evidence" value="ECO:0007669"/>
    <property type="project" value="TreeGrafter"/>
</dbReference>
<gene>
    <name evidence="8" type="primary">TRM82</name>
    <name evidence="8" type="ORF">EHS25_003823</name>
</gene>
<dbReference type="InterPro" id="IPR028884">
    <property type="entry name" value="Trm82"/>
</dbReference>
<accession>A0A427Y3M7</accession>
<dbReference type="PANTHER" id="PTHR16288">
    <property type="entry name" value="WD40 REPEAT PROTEIN 4"/>
    <property type="match status" value="1"/>
</dbReference>
<organism evidence="8 9">
    <name type="scientific">Saitozyma podzolica</name>
    <dbReference type="NCBI Taxonomy" id="1890683"/>
    <lineage>
        <taxon>Eukaryota</taxon>
        <taxon>Fungi</taxon>
        <taxon>Dikarya</taxon>
        <taxon>Basidiomycota</taxon>
        <taxon>Agaricomycotina</taxon>
        <taxon>Tremellomycetes</taxon>
        <taxon>Tremellales</taxon>
        <taxon>Trimorphomycetaceae</taxon>
        <taxon>Saitozyma</taxon>
    </lineage>
</organism>
<name>A0A427Y3M7_9TREE</name>
<sequence>MSSLPVPPTVLASSSSHLLIASGSSLQLYHTSASSSPTSTSSPFKSLITHAALSPSSTHAVAAYEDKSLCTFSLSEGTPRLLHTRQTVKRVSALSFADDNSIIVSDKVGDVFLYPLEPRVSEEAAKDRPQGFVLIADPTLNPDADLLAGHVSVVTAHLLAPGGKRLITADRDEHIRISRYPRADVIEKYLFGTDGFVSAVHIPVSKPELLLSAGGERWLRIWDWAKGTVTGRVDIMEAILPHRRVRSAMRRLKRAPKRARVDEGTGVGETAESSFYEAPEGWLLPSGQGVCIKKIDSVQVGAQTVVLFFSEGDARQGRLLVSLDTAWGVLKQNPGPGTDGRIKDVSLSAEQTDELQKVLAVVEVSSDGKLSLIQSDIAAALQSALSSSETLVAPAVLSNLALYPSLSLLPRWPGMEEDDDLAGPAPGAAGTGTDAPASSASEAGDSSAGRTYTPEELEGMNVKQLGRLRAQGVDVDALLREKRKAKKAKKGGSKLATVQAATQDDDEEEALHGDA</sequence>
<feature type="compositionally biased region" description="Basic residues" evidence="7">
    <location>
        <begin position="483"/>
        <end position="492"/>
    </location>
</feature>
<proteinExistence type="inferred from homology"/>
<evidence type="ECO:0000256" key="5">
    <source>
        <dbReference type="ARBA" id="ARBA00023242"/>
    </source>
</evidence>
<dbReference type="GO" id="GO:0008168">
    <property type="term" value="F:methyltransferase activity"/>
    <property type="evidence" value="ECO:0007669"/>
    <property type="project" value="UniProtKB-KW"/>
</dbReference>
<comment type="function">
    <text evidence="6">Required for the formation of N(7)-methylguanine at position 46 (m7G46) in tRNA. In the complex, it is required to stabilize and induce conformational changes of the catalytic subunit.</text>
</comment>
<evidence type="ECO:0000256" key="2">
    <source>
        <dbReference type="ARBA" id="ARBA00022574"/>
    </source>
</evidence>
<keyword evidence="8" id="KW-0808">Transferase</keyword>
<evidence type="ECO:0000313" key="8">
    <source>
        <dbReference type="EMBL" id="RSH85682.1"/>
    </source>
</evidence>
<feature type="region of interest" description="Disordered" evidence="7">
    <location>
        <begin position="483"/>
        <end position="515"/>
    </location>
</feature>
<dbReference type="EMBL" id="RSCD01000019">
    <property type="protein sequence ID" value="RSH85682.1"/>
    <property type="molecule type" value="Genomic_DNA"/>
</dbReference>
<keyword evidence="2 6" id="KW-0853">WD repeat</keyword>
<dbReference type="GO" id="GO:0005829">
    <property type="term" value="C:cytosol"/>
    <property type="evidence" value="ECO:0007669"/>
    <property type="project" value="TreeGrafter"/>
</dbReference>